<gene>
    <name evidence="1" type="ORF">BJX66DRAFT_343347</name>
</gene>
<name>A0ABR4FPM8_9EURO</name>
<protein>
    <submittedName>
        <fullName evidence="1">Uncharacterized protein</fullName>
    </submittedName>
</protein>
<keyword evidence="2" id="KW-1185">Reference proteome</keyword>
<dbReference type="EMBL" id="JBFTWV010000153">
    <property type="protein sequence ID" value="KAL2785174.1"/>
    <property type="molecule type" value="Genomic_DNA"/>
</dbReference>
<organism evidence="1 2">
    <name type="scientific">Aspergillus keveii</name>
    <dbReference type="NCBI Taxonomy" id="714993"/>
    <lineage>
        <taxon>Eukaryota</taxon>
        <taxon>Fungi</taxon>
        <taxon>Dikarya</taxon>
        <taxon>Ascomycota</taxon>
        <taxon>Pezizomycotina</taxon>
        <taxon>Eurotiomycetes</taxon>
        <taxon>Eurotiomycetidae</taxon>
        <taxon>Eurotiales</taxon>
        <taxon>Aspergillaceae</taxon>
        <taxon>Aspergillus</taxon>
        <taxon>Aspergillus subgen. Nidulantes</taxon>
    </lineage>
</organism>
<reference evidence="1 2" key="1">
    <citation type="submission" date="2024-07" db="EMBL/GenBank/DDBJ databases">
        <title>Section-level genome sequencing and comparative genomics of Aspergillus sections Usti and Cavernicolus.</title>
        <authorList>
            <consortium name="Lawrence Berkeley National Laboratory"/>
            <person name="Nybo J.L."/>
            <person name="Vesth T.C."/>
            <person name="Theobald S."/>
            <person name="Frisvad J.C."/>
            <person name="Larsen T.O."/>
            <person name="Kjaerboelling I."/>
            <person name="Rothschild-Mancinelli K."/>
            <person name="Lyhne E.K."/>
            <person name="Kogle M.E."/>
            <person name="Barry K."/>
            <person name="Clum A."/>
            <person name="Na H."/>
            <person name="Ledsgaard L."/>
            <person name="Lin J."/>
            <person name="Lipzen A."/>
            <person name="Kuo A."/>
            <person name="Riley R."/>
            <person name="Mondo S."/>
            <person name="Labutti K."/>
            <person name="Haridas S."/>
            <person name="Pangalinan J."/>
            <person name="Salamov A.A."/>
            <person name="Simmons B.A."/>
            <person name="Magnuson J.K."/>
            <person name="Chen J."/>
            <person name="Drula E."/>
            <person name="Henrissat B."/>
            <person name="Wiebenga A."/>
            <person name="Lubbers R.J."/>
            <person name="Gomes A.C."/>
            <person name="Makela M.R."/>
            <person name="Stajich J."/>
            <person name="Grigoriev I.V."/>
            <person name="Mortensen U.H."/>
            <person name="De Vries R.P."/>
            <person name="Baker S.E."/>
            <person name="Andersen M.R."/>
        </authorList>
    </citation>
    <scope>NUCLEOTIDE SEQUENCE [LARGE SCALE GENOMIC DNA]</scope>
    <source>
        <strain evidence="1 2">CBS 209.92</strain>
    </source>
</reference>
<proteinExistence type="predicted"/>
<evidence type="ECO:0000313" key="2">
    <source>
        <dbReference type="Proteomes" id="UP001610563"/>
    </source>
</evidence>
<evidence type="ECO:0000313" key="1">
    <source>
        <dbReference type="EMBL" id="KAL2785174.1"/>
    </source>
</evidence>
<comment type="caution">
    <text evidence="1">The sequence shown here is derived from an EMBL/GenBank/DDBJ whole genome shotgun (WGS) entry which is preliminary data.</text>
</comment>
<dbReference type="Proteomes" id="UP001610563">
    <property type="component" value="Unassembled WGS sequence"/>
</dbReference>
<sequence>MTKLMSWRRDSDAPHFRLTLNKRVPPRLPDKVFRPDPEEDFAYGDHPAPGAFFGINFRGIGFAINDSGLSEHLRAKIARFFVSHRMILVLATRHLFPTQSSALILTTSSPQSASNKKEESLWTSSQCARTPAGRI</sequence>
<accession>A0ABR4FPM8</accession>